<feature type="region of interest" description="Disordered" evidence="2">
    <location>
        <begin position="395"/>
        <end position="414"/>
    </location>
</feature>
<dbReference type="EMBL" id="JBHSKX010000001">
    <property type="protein sequence ID" value="MFC5366200.1"/>
    <property type="molecule type" value="Genomic_DNA"/>
</dbReference>
<dbReference type="RefSeq" id="WP_227228448.1">
    <property type="nucleotide sequence ID" value="NZ_JAJCVJ010000001.1"/>
</dbReference>
<proteinExistence type="predicted"/>
<evidence type="ECO:0000313" key="4">
    <source>
        <dbReference type="Proteomes" id="UP001596201"/>
    </source>
</evidence>
<protein>
    <submittedName>
        <fullName evidence="3">Uncharacterized protein</fullName>
    </submittedName>
</protein>
<dbReference type="AlphaFoldDB" id="A0ABD5R885"/>
<sequence length="732" mass="78615">MDDPDSPDDGDGPPGESTPDDASPDVTETAAAGDEPADDADGGRVAGLGDLGRRKLLAGVGGAAVLGGGALAMFGGETSVPNPSEVVRPDPETARDFADAFAPTIYFGAGERWFPTDPRRYESEQDGETVVAGFDALDGYTKEFDESGDPPAPTVFYNVVEVTDRLTVVQHWFYSAFDQFTTNFHWHDWELLQTFVDTETNEPVLYAASAHSRKVPNNEFLDPEASDRVAIISEVGSHSSALGVNASPRTFQRFPSEDTIADITNRVIDVAESVGSFPVAYGLPRDEGAPLPYALPELDGKPVYEHDRLPNVEREHLVPDELTVRSFGDLSTPPEELPAREQGRSFGPVGVETDTTYDLVPMQETDHIADYTGPQLSFEFAVPKFAENAVASHLTSVGRPQDQPRYRNPVEDVTDPRHRSALAEQFAGVETGGPVSQVVGVLREATAGAPGAPEGGGISLSEPTTESVALLESDPTAIPTTNGIVVATDVAEGEHRLTINGPGVAPYTQRLRHGGGDETTRVGVEGAVTVVPNRDAVKVQADARETPAGVANLEITDDFAGAVYDALPATDDTFGVYVHRSGAYTAEITDRDGDRGAFRVNPDEGEETVTIENPTTGKLAMTRYLVDYLSESLAEARSFREREDTDGEDLDPILKELETAVAAAKQARDAAESDDASAANDRLSEVERRIDAIAESVRDNREQLSTRVLALLGRRIERARTRVQQATDAPLK</sequence>
<organism evidence="3 4">
    <name type="scientific">Salinirubrum litoreum</name>
    <dbReference type="NCBI Taxonomy" id="1126234"/>
    <lineage>
        <taxon>Archaea</taxon>
        <taxon>Methanobacteriati</taxon>
        <taxon>Methanobacteriota</taxon>
        <taxon>Stenosarchaea group</taxon>
        <taxon>Halobacteria</taxon>
        <taxon>Halobacteriales</taxon>
        <taxon>Haloferacaceae</taxon>
        <taxon>Salinirubrum</taxon>
    </lineage>
</organism>
<feature type="compositionally biased region" description="Acidic residues" evidence="2">
    <location>
        <begin position="1"/>
        <end position="11"/>
    </location>
</feature>
<evidence type="ECO:0000313" key="3">
    <source>
        <dbReference type="EMBL" id="MFC5366200.1"/>
    </source>
</evidence>
<gene>
    <name evidence="3" type="ORF">ACFPJ5_04565</name>
</gene>
<evidence type="ECO:0000256" key="1">
    <source>
        <dbReference type="SAM" id="Coils"/>
    </source>
</evidence>
<feature type="compositionally biased region" description="Basic and acidic residues" evidence="2">
    <location>
        <begin position="402"/>
        <end position="414"/>
    </location>
</feature>
<name>A0ABD5R885_9EURY</name>
<keyword evidence="1" id="KW-0175">Coiled coil</keyword>
<comment type="caution">
    <text evidence="3">The sequence shown here is derived from an EMBL/GenBank/DDBJ whole genome shotgun (WGS) entry which is preliminary data.</text>
</comment>
<reference evidence="3 4" key="1">
    <citation type="journal article" date="2019" name="Int. J. Syst. Evol. Microbiol.">
        <title>The Global Catalogue of Microorganisms (GCM) 10K type strain sequencing project: providing services to taxonomists for standard genome sequencing and annotation.</title>
        <authorList>
            <consortium name="The Broad Institute Genomics Platform"/>
            <consortium name="The Broad Institute Genome Sequencing Center for Infectious Disease"/>
            <person name="Wu L."/>
            <person name="Ma J."/>
        </authorList>
    </citation>
    <scope>NUCLEOTIDE SEQUENCE [LARGE SCALE GENOMIC DNA]</scope>
    <source>
        <strain evidence="3 4">CGMCC 1.12237</strain>
    </source>
</reference>
<feature type="coiled-coil region" evidence="1">
    <location>
        <begin position="654"/>
        <end position="729"/>
    </location>
</feature>
<dbReference type="Proteomes" id="UP001596201">
    <property type="component" value="Unassembled WGS sequence"/>
</dbReference>
<feature type="region of interest" description="Disordered" evidence="2">
    <location>
        <begin position="1"/>
        <end position="46"/>
    </location>
</feature>
<keyword evidence="4" id="KW-1185">Reference proteome</keyword>
<feature type="region of interest" description="Disordered" evidence="2">
    <location>
        <begin position="326"/>
        <end position="349"/>
    </location>
</feature>
<evidence type="ECO:0000256" key="2">
    <source>
        <dbReference type="SAM" id="MobiDB-lite"/>
    </source>
</evidence>
<accession>A0ABD5R885</accession>